<comment type="caution">
    <text evidence="2">The sequence shown here is derived from an EMBL/GenBank/DDBJ whole genome shotgun (WGS) entry which is preliminary data.</text>
</comment>
<keyword evidence="3" id="KW-1185">Reference proteome</keyword>
<feature type="compositionally biased region" description="Basic and acidic residues" evidence="1">
    <location>
        <begin position="54"/>
        <end position="63"/>
    </location>
</feature>
<evidence type="ECO:0000313" key="3">
    <source>
        <dbReference type="Proteomes" id="UP001283361"/>
    </source>
</evidence>
<dbReference type="EMBL" id="JAWDGP010001257">
    <property type="protein sequence ID" value="KAK3793343.1"/>
    <property type="molecule type" value="Genomic_DNA"/>
</dbReference>
<gene>
    <name evidence="2" type="ORF">RRG08_012105</name>
</gene>
<evidence type="ECO:0000256" key="1">
    <source>
        <dbReference type="SAM" id="MobiDB-lite"/>
    </source>
</evidence>
<organism evidence="2 3">
    <name type="scientific">Elysia crispata</name>
    <name type="common">lettuce slug</name>
    <dbReference type="NCBI Taxonomy" id="231223"/>
    <lineage>
        <taxon>Eukaryota</taxon>
        <taxon>Metazoa</taxon>
        <taxon>Spiralia</taxon>
        <taxon>Lophotrochozoa</taxon>
        <taxon>Mollusca</taxon>
        <taxon>Gastropoda</taxon>
        <taxon>Heterobranchia</taxon>
        <taxon>Euthyneura</taxon>
        <taxon>Panpulmonata</taxon>
        <taxon>Sacoglossa</taxon>
        <taxon>Placobranchoidea</taxon>
        <taxon>Plakobranchidae</taxon>
        <taxon>Elysia</taxon>
    </lineage>
</organism>
<dbReference type="AlphaFoldDB" id="A0AAE1ASV2"/>
<sequence>MDWIKLEQLAKRCWGVLKGPLGSERLWIRSRKDSRCACGRHSAQMPGLAARKPQSVDHSFDPRSRHHLRPCQPQARRFDIKCEMFNYLKDEAALM</sequence>
<evidence type="ECO:0000313" key="2">
    <source>
        <dbReference type="EMBL" id="KAK3793343.1"/>
    </source>
</evidence>
<feature type="region of interest" description="Disordered" evidence="1">
    <location>
        <begin position="47"/>
        <end position="68"/>
    </location>
</feature>
<protein>
    <submittedName>
        <fullName evidence="2">Uncharacterized protein</fullName>
    </submittedName>
</protein>
<accession>A0AAE1ASV2</accession>
<dbReference type="Proteomes" id="UP001283361">
    <property type="component" value="Unassembled WGS sequence"/>
</dbReference>
<reference evidence="2" key="1">
    <citation type="journal article" date="2023" name="G3 (Bethesda)">
        <title>A reference genome for the long-term kleptoplast-retaining sea slug Elysia crispata morphotype clarki.</title>
        <authorList>
            <person name="Eastman K.E."/>
            <person name="Pendleton A.L."/>
            <person name="Shaikh M.A."/>
            <person name="Suttiyut T."/>
            <person name="Ogas R."/>
            <person name="Tomko P."/>
            <person name="Gavelis G."/>
            <person name="Widhalm J.R."/>
            <person name="Wisecaver J.H."/>
        </authorList>
    </citation>
    <scope>NUCLEOTIDE SEQUENCE</scope>
    <source>
        <strain evidence="2">ECLA1</strain>
    </source>
</reference>
<name>A0AAE1ASV2_9GAST</name>
<proteinExistence type="predicted"/>